<feature type="compositionally biased region" description="Polar residues" evidence="3">
    <location>
        <begin position="614"/>
        <end position="623"/>
    </location>
</feature>
<feature type="region of interest" description="Disordered" evidence="3">
    <location>
        <begin position="92"/>
        <end position="150"/>
    </location>
</feature>
<dbReference type="Proteomes" id="UP001565368">
    <property type="component" value="Unassembled WGS sequence"/>
</dbReference>
<dbReference type="InterPro" id="IPR007587">
    <property type="entry name" value="SAPS"/>
</dbReference>
<dbReference type="RefSeq" id="XP_069213305.1">
    <property type="nucleotide sequence ID" value="XM_069349761.1"/>
</dbReference>
<feature type="compositionally biased region" description="Polar residues" evidence="3">
    <location>
        <begin position="459"/>
        <end position="468"/>
    </location>
</feature>
<accession>A0ABR3QF73</accession>
<organism evidence="4 5">
    <name type="scientific">Vanrija albida</name>
    <dbReference type="NCBI Taxonomy" id="181172"/>
    <lineage>
        <taxon>Eukaryota</taxon>
        <taxon>Fungi</taxon>
        <taxon>Dikarya</taxon>
        <taxon>Basidiomycota</taxon>
        <taxon>Agaricomycotina</taxon>
        <taxon>Tremellomycetes</taxon>
        <taxon>Trichosporonales</taxon>
        <taxon>Trichosporonaceae</taxon>
        <taxon>Vanrija</taxon>
    </lineage>
</organism>
<dbReference type="PANTHER" id="PTHR12634:SF8">
    <property type="entry name" value="FIERY MOUNTAIN, ISOFORM D"/>
    <property type="match status" value="1"/>
</dbReference>
<dbReference type="PANTHER" id="PTHR12634">
    <property type="entry name" value="SIT4 YEAST -ASSOCIATING PROTEIN-RELATED"/>
    <property type="match status" value="1"/>
</dbReference>
<comment type="caution">
    <text evidence="4">The sequence shown here is derived from an EMBL/GenBank/DDBJ whole genome shotgun (WGS) entry which is preliminary data.</text>
</comment>
<sequence>MLWKFSFASGSTLDTLLSRETPPSVEELLDEQDILAECKAQNNKLVTFLSREDSVKSLLTWVTSGLDELDTEAEVAGDKAYQKALTSSDVFPPFKDGAGDKAKAEDSADGRADDSSPYDAGPLTPALGVGLGEGLETIEGDGGSSDASRARYPQVATEILTSELWTIPETVMSHKEQLLRPFWDAVLAPSDPKGTPVSQALKTERDRAASQFWTDDDEERERKREVIRGLWMRVNASFLQKRTTEMVRFIQTIPNVIERMVARIESPAIQDLLARIIQTEEAGVTDVMSWLGEQRLIPQLLALLSPEHPPSTHAIVSDLLKGLISVSAPNSSFNPHGGNAMDQQGGGAGAHKDNRLVRELSNRTSADTLVGYMLDSLELSDRAWKGLGDDANPDLKRANAFIVHPLPSIASATSSLCGVCNVVVEVIRRNNSDLAEPYLFNTLRNRLMSIQTERMRRSPSPTEGVSNDSEGEDETRKKMEEVMPELADKFAIVHLANLVSALVDRFGQLNQLLIDPRSQDRVASPLVPKPLTMERFRVIELYAELLHASNMATLNRAPGTGPDYSPDGALMGGLDGLDKLGRALQTNESSDDGPQSAGGAPELPVTQPRDPPDSSGSTDYSLTESDDVPLSDDDDTAPVTSSASAIDVVVPPPTSAEDAERLRSVMGIESKYQSSEIDASHAAVAATTIGAPTVTSGDHPTPVDEPLSIGERLKQQFIRYRILPTLLDLFFEHANNNFLHHLLYDLLQQILNGNLGHGYNRELVIELFSNAKLVERILEAQRRNDLQVKSEPRKPRLPYMGHISLISEELVKFFARCPSDLYELVRPTFSQDDWTAYVEGSLSETRARDSQPLAGGKPMPGLGSAIGTGSERSDSESDDDDEGNVHIGEPLSRTIAKQADSYNDAAGDDDGGMEQFWRPSNARSAAMDSSDDDDDDADWLRPSPSLGFAGAHREGGDDDLFGTQGDLDSDDAWGEFSSGNDGAGGDGANPFDDDAFAPSSTEVTAFVPGEPLTPADWAEAFDREFESSQPAEGTAWTEETEEVTTIAMPAPEDTSGDASSWSFGDEDEEHPQGEDLPSVAGVTKATSDLSLHRVERRHSHTEDALTPREEALLSVATPEHPLGPGVSSDARVVAGGLIERTLPDGSVVRVPEDDIAVGIEEGLEHLGPAGMAAREVVNEKEEAAEEAQKEERKEERKEEQKEQVKSVHKA</sequence>
<feature type="region of interest" description="Disordered" evidence="3">
    <location>
        <begin position="1176"/>
        <end position="1210"/>
    </location>
</feature>
<feature type="compositionally biased region" description="Basic and acidic residues" evidence="3">
    <location>
        <begin position="1100"/>
        <end position="1111"/>
    </location>
</feature>
<feature type="region of interest" description="Disordered" evidence="3">
    <location>
        <begin position="584"/>
        <end position="658"/>
    </location>
</feature>
<feature type="region of interest" description="Disordered" evidence="3">
    <location>
        <begin position="557"/>
        <end position="576"/>
    </location>
</feature>
<evidence type="ECO:0000256" key="1">
    <source>
        <dbReference type="ARBA" id="ARBA00006180"/>
    </source>
</evidence>
<protein>
    <submittedName>
        <fullName evidence="4">Sporulation-induced protein</fullName>
    </submittedName>
</protein>
<evidence type="ECO:0000256" key="3">
    <source>
        <dbReference type="SAM" id="MobiDB-lite"/>
    </source>
</evidence>
<feature type="region of interest" description="Disordered" evidence="3">
    <location>
        <begin position="452"/>
        <end position="477"/>
    </location>
</feature>
<feature type="region of interest" description="Disordered" evidence="3">
    <location>
        <begin position="845"/>
        <end position="997"/>
    </location>
</feature>
<comment type="similarity">
    <text evidence="1">Belongs to the SAPS family.</text>
</comment>
<gene>
    <name evidence="4" type="primary">SIT4_1</name>
    <name evidence="4" type="ORF">Q8F55_001121</name>
</gene>
<feature type="compositionally biased region" description="Acidic residues" evidence="3">
    <location>
        <begin position="624"/>
        <end position="636"/>
    </location>
</feature>
<evidence type="ECO:0000313" key="4">
    <source>
        <dbReference type="EMBL" id="KAL1413361.1"/>
    </source>
</evidence>
<evidence type="ECO:0000313" key="5">
    <source>
        <dbReference type="Proteomes" id="UP001565368"/>
    </source>
</evidence>
<proteinExistence type="inferred from homology"/>
<feature type="compositionally biased region" description="Basic and acidic residues" evidence="3">
    <location>
        <begin position="97"/>
        <end position="114"/>
    </location>
</feature>
<feature type="region of interest" description="Disordered" evidence="3">
    <location>
        <begin position="194"/>
        <end position="216"/>
    </location>
</feature>
<reference evidence="4 5" key="1">
    <citation type="submission" date="2023-08" db="EMBL/GenBank/DDBJ databases">
        <title>Annotated Genome Sequence of Vanrija albida AlHP1.</title>
        <authorList>
            <person name="Herzog R."/>
        </authorList>
    </citation>
    <scope>NUCLEOTIDE SEQUENCE [LARGE SCALE GENOMIC DNA]</scope>
    <source>
        <strain evidence="4 5">AlHP1</strain>
    </source>
</reference>
<dbReference type="EMBL" id="JBBXJM010000001">
    <property type="protein sequence ID" value="KAL1413361.1"/>
    <property type="molecule type" value="Genomic_DNA"/>
</dbReference>
<keyword evidence="5" id="KW-1185">Reference proteome</keyword>
<feature type="region of interest" description="Disordered" evidence="3">
    <location>
        <begin position="1024"/>
        <end position="1128"/>
    </location>
</feature>
<name>A0ABR3QF73_9TREE</name>
<dbReference type="Pfam" id="PF04499">
    <property type="entry name" value="SAPS"/>
    <property type="match status" value="1"/>
</dbReference>
<evidence type="ECO:0000256" key="2">
    <source>
        <dbReference type="ARBA" id="ARBA00023306"/>
    </source>
</evidence>
<dbReference type="GeneID" id="95982164"/>
<keyword evidence="2" id="KW-0131">Cell cycle</keyword>